<evidence type="ECO:0000313" key="2">
    <source>
        <dbReference type="EMBL" id="RXK35312.1"/>
    </source>
</evidence>
<proteinExistence type="predicted"/>
<dbReference type="InParanoid" id="A0A4Q1B9D9"/>
<sequence length="777" mass="88294">MDIKKVEFVQQEHCSDERLIPDLKDLTIDDTFPSAEQGASINLRSEASPNVSPADITPVIPEKIRERDRHRAEELLRRVESGLRSEDWGRRGKECADLWEELTRGTKEESRARQQDLLEDLALSYIPPLLNCVPCTTKADPILNIISLISHPKEIILALNEAMLYMQDRVEYQYESHSDSENDDLFGSHPIHSPEDLTIVAEELLAILRCYSLALPRLENKKSTPTLLSLTEAVYPLLDVFSQNPSPTHARLILLGLARLVESAWEWTISTRDVGGEQKDMLFKLLSQAIAQFAPSMESRLTERWFLSSFPKFAREDDQPSPWARQVLNSCLSVYRRMGYDEQILYDQIFRPNSTDSYTHLAALHLLAHLVSSPGPSLDLPSVSPTAPSRHSIKRSEASMVLIESLRTVDVALSGYAVDAGVTWLWYLVHGAVPDGVLEVDLETGMSLLNMLIPLLEEQSGVTSQLARVKLVGAIIASCPKPLDQILLFKHLLDPFNPYQRVRIQSLQLLRDHLSHSTSSSSLHPPLNSSTIPHRFLFPALLDQLGPIIFSTSHFDTPTPGDIPTKYQTMTYRLLHGSEEMNDITPHAETQNPLDVSIQNPHDVHQANAANESADSNDLNGGDDYESNEHYDNTPLTLPLKEMIHSFWPEWYSECLRTFWLLATIDQENLTGIWSLLPRLDHTWMEPMRKTISRLRAELEVIKDSLKDPNVVHRDEKEEETDGVVTYVDQLGMDEWDKEQEEMRKGVNIIEAELILDRWEDVLHRSSLLVDRGRHPE</sequence>
<keyword evidence="3" id="KW-1185">Reference proteome</keyword>
<dbReference type="OrthoDB" id="2570790at2759"/>
<name>A0A4Q1B9D9_TREME</name>
<dbReference type="AlphaFoldDB" id="A0A4Q1B9D9"/>
<dbReference type="SUPFAM" id="SSF48371">
    <property type="entry name" value="ARM repeat"/>
    <property type="match status" value="1"/>
</dbReference>
<reference evidence="2 3" key="1">
    <citation type="submission" date="2016-06" db="EMBL/GenBank/DDBJ databases">
        <title>Evolution of pathogenesis and genome organization in the Tremellales.</title>
        <authorList>
            <person name="Cuomo C."/>
            <person name="Litvintseva A."/>
            <person name="Heitman J."/>
            <person name="Chen Y."/>
            <person name="Sun S."/>
            <person name="Springer D."/>
            <person name="Dromer F."/>
            <person name="Young S."/>
            <person name="Zeng Q."/>
            <person name="Chapman S."/>
            <person name="Gujja S."/>
            <person name="Saif S."/>
            <person name="Birren B."/>
        </authorList>
    </citation>
    <scope>NUCLEOTIDE SEQUENCE [LARGE SCALE GENOMIC DNA]</scope>
    <source>
        <strain evidence="2 3">ATCC 28783</strain>
    </source>
</reference>
<dbReference type="EMBL" id="SDIL01000144">
    <property type="protein sequence ID" value="RXK35312.1"/>
    <property type="molecule type" value="Genomic_DNA"/>
</dbReference>
<feature type="region of interest" description="Disordered" evidence="1">
    <location>
        <begin position="610"/>
        <end position="630"/>
    </location>
</feature>
<protein>
    <submittedName>
        <fullName evidence="2">Uncharacterized protein</fullName>
    </submittedName>
</protein>
<organism evidence="2 3">
    <name type="scientific">Tremella mesenterica</name>
    <name type="common">Jelly fungus</name>
    <dbReference type="NCBI Taxonomy" id="5217"/>
    <lineage>
        <taxon>Eukaryota</taxon>
        <taxon>Fungi</taxon>
        <taxon>Dikarya</taxon>
        <taxon>Basidiomycota</taxon>
        <taxon>Agaricomycotina</taxon>
        <taxon>Tremellomycetes</taxon>
        <taxon>Tremellales</taxon>
        <taxon>Tremellaceae</taxon>
        <taxon>Tremella</taxon>
    </lineage>
</organism>
<evidence type="ECO:0000256" key="1">
    <source>
        <dbReference type="SAM" id="MobiDB-lite"/>
    </source>
</evidence>
<dbReference type="STRING" id="5217.A0A4Q1B9D9"/>
<accession>A0A4Q1B9D9</accession>
<dbReference type="InterPro" id="IPR016024">
    <property type="entry name" value="ARM-type_fold"/>
</dbReference>
<feature type="compositionally biased region" description="Low complexity" evidence="1">
    <location>
        <begin position="610"/>
        <end position="620"/>
    </location>
</feature>
<evidence type="ECO:0000313" key="3">
    <source>
        <dbReference type="Proteomes" id="UP000289152"/>
    </source>
</evidence>
<comment type="caution">
    <text evidence="2">The sequence shown here is derived from an EMBL/GenBank/DDBJ whole genome shotgun (WGS) entry which is preliminary data.</text>
</comment>
<dbReference type="Proteomes" id="UP000289152">
    <property type="component" value="Unassembled WGS sequence"/>
</dbReference>
<gene>
    <name evidence="2" type="ORF">M231_07415</name>
</gene>